<dbReference type="GO" id="GO:0043022">
    <property type="term" value="F:ribosome binding"/>
    <property type="evidence" value="ECO:0007669"/>
    <property type="project" value="InterPro"/>
</dbReference>
<dbReference type="InterPro" id="IPR033122">
    <property type="entry name" value="LETM1-like_RBD"/>
</dbReference>
<organism evidence="10 11">
    <name type="scientific">Botryobasidium botryosum (strain FD-172 SS1)</name>
    <dbReference type="NCBI Taxonomy" id="930990"/>
    <lineage>
        <taxon>Eukaryota</taxon>
        <taxon>Fungi</taxon>
        <taxon>Dikarya</taxon>
        <taxon>Basidiomycota</taxon>
        <taxon>Agaricomycotina</taxon>
        <taxon>Agaricomycetes</taxon>
        <taxon>Cantharellales</taxon>
        <taxon>Botryobasidiaceae</taxon>
        <taxon>Botryobasidium</taxon>
    </lineage>
</organism>
<dbReference type="PROSITE" id="PS51758">
    <property type="entry name" value="LETM1_RBD"/>
    <property type="match status" value="1"/>
</dbReference>
<gene>
    <name evidence="10" type="ORF">BOTBODRAFT_58302</name>
</gene>
<protein>
    <recommendedName>
        <fullName evidence="9">Letm1 RBD domain-containing protein</fullName>
    </recommendedName>
</protein>
<dbReference type="AlphaFoldDB" id="A0A067MET5"/>
<feature type="domain" description="Letm1 RBD" evidence="9">
    <location>
        <begin position="254"/>
        <end position="460"/>
    </location>
</feature>
<dbReference type="Proteomes" id="UP000027195">
    <property type="component" value="Unassembled WGS sequence"/>
</dbReference>
<comment type="subcellular location">
    <subcellularLocation>
        <location evidence="1">Mitochondrion inner membrane</location>
        <topology evidence="1">Single-pass membrane protein</topology>
    </subcellularLocation>
</comment>
<evidence type="ECO:0000256" key="1">
    <source>
        <dbReference type="ARBA" id="ARBA00004434"/>
    </source>
</evidence>
<sequence>MASLSQSLVVARPAIPRPSSSWPNPPRYLSQHHSFSTQRPHTPATDSVGASPDVLPPPPIQPRKPKVELRPAPIKTFSETSSSAARPPSPITAALSAKPARPPPPPSTTPSSAPSSVDPDAASLSSRTSYSTPAERERDAAQDTERTPLLRRAPPSRPSSPTSSIFKMAIDDLEIASRQGIMAPVPPDSGRLYKFWHQAKELFKFYWRGSLALWAHRGLVNKIQSRVRSEQKEGKEGLLSWRESQFIRTYREDRLKLVPFILIALLIEETLPLIIIYAPFLLPSTCILPSQQERIDQTKDDKKVKAFVCAKYLVQAMHNVEQERAQARIEEGVPAQNIARSIGESGIKGLTGELAWSACGIFSLATYGPHFLLQRRLRAHVRYLQSDDALLARGNIGRDLNERELRTALRERGFLTATLEVPEMQHMLTRWLAEARDEAGMLEVIMRQALETDWENTPAP</sequence>
<evidence type="ECO:0000256" key="6">
    <source>
        <dbReference type="ARBA" id="ARBA00023136"/>
    </source>
</evidence>
<dbReference type="HOGENOM" id="CLU_037786_0_0_1"/>
<dbReference type="Pfam" id="PF07766">
    <property type="entry name" value="LETM1_RBD"/>
    <property type="match status" value="1"/>
</dbReference>
<keyword evidence="5 7" id="KW-0496">Mitochondrion</keyword>
<evidence type="ECO:0000256" key="7">
    <source>
        <dbReference type="PROSITE-ProRule" id="PRU01094"/>
    </source>
</evidence>
<evidence type="ECO:0000259" key="9">
    <source>
        <dbReference type="PROSITE" id="PS51758"/>
    </source>
</evidence>
<evidence type="ECO:0000313" key="11">
    <source>
        <dbReference type="Proteomes" id="UP000027195"/>
    </source>
</evidence>
<dbReference type="EMBL" id="KL198071">
    <property type="protein sequence ID" value="KDQ10106.1"/>
    <property type="molecule type" value="Genomic_DNA"/>
</dbReference>
<dbReference type="PANTHER" id="PTHR14009:SF1">
    <property type="entry name" value="MITOCHONDRIAL PROTON_CALCIUM EXCHANGER PROTEIN"/>
    <property type="match status" value="1"/>
</dbReference>
<evidence type="ECO:0000256" key="3">
    <source>
        <dbReference type="ARBA" id="ARBA00022792"/>
    </source>
</evidence>
<keyword evidence="2" id="KW-0812">Transmembrane</keyword>
<name>A0A067MET5_BOTB1</name>
<keyword evidence="6" id="KW-0472">Membrane</keyword>
<reference evidence="11" key="1">
    <citation type="journal article" date="2014" name="Proc. Natl. Acad. Sci. U.S.A.">
        <title>Extensive sampling of basidiomycete genomes demonstrates inadequacy of the white-rot/brown-rot paradigm for wood decay fungi.</title>
        <authorList>
            <person name="Riley R."/>
            <person name="Salamov A.A."/>
            <person name="Brown D.W."/>
            <person name="Nagy L.G."/>
            <person name="Floudas D."/>
            <person name="Held B.W."/>
            <person name="Levasseur A."/>
            <person name="Lombard V."/>
            <person name="Morin E."/>
            <person name="Otillar R."/>
            <person name="Lindquist E.A."/>
            <person name="Sun H."/>
            <person name="LaButti K.M."/>
            <person name="Schmutz J."/>
            <person name="Jabbour D."/>
            <person name="Luo H."/>
            <person name="Baker S.E."/>
            <person name="Pisabarro A.G."/>
            <person name="Walton J.D."/>
            <person name="Blanchette R.A."/>
            <person name="Henrissat B."/>
            <person name="Martin F."/>
            <person name="Cullen D."/>
            <person name="Hibbett D.S."/>
            <person name="Grigoriev I.V."/>
        </authorList>
    </citation>
    <scope>NUCLEOTIDE SEQUENCE [LARGE SCALE GENOMIC DNA]</scope>
    <source>
        <strain evidence="11">FD-172 SS1</strain>
    </source>
</reference>
<evidence type="ECO:0000256" key="2">
    <source>
        <dbReference type="ARBA" id="ARBA00022692"/>
    </source>
</evidence>
<keyword evidence="3" id="KW-0999">Mitochondrion inner membrane</keyword>
<dbReference type="InParanoid" id="A0A067MET5"/>
<dbReference type="GO" id="GO:0005743">
    <property type="term" value="C:mitochondrial inner membrane"/>
    <property type="evidence" value="ECO:0007669"/>
    <property type="project" value="UniProtKB-SubCell"/>
</dbReference>
<feature type="compositionally biased region" description="Polar residues" evidence="8">
    <location>
        <begin position="31"/>
        <end position="40"/>
    </location>
</feature>
<evidence type="ECO:0000256" key="8">
    <source>
        <dbReference type="SAM" id="MobiDB-lite"/>
    </source>
</evidence>
<feature type="compositionally biased region" description="Low complexity" evidence="8">
    <location>
        <begin position="109"/>
        <end position="126"/>
    </location>
</feature>
<feature type="region of interest" description="Disordered" evidence="8">
    <location>
        <begin position="1"/>
        <end position="164"/>
    </location>
</feature>
<dbReference type="OrthoDB" id="73691at2759"/>
<keyword evidence="11" id="KW-1185">Reference proteome</keyword>
<accession>A0A067MET5</accession>
<dbReference type="InterPro" id="IPR044202">
    <property type="entry name" value="LETM1/MDM38-like"/>
</dbReference>
<evidence type="ECO:0000256" key="5">
    <source>
        <dbReference type="ARBA" id="ARBA00023128"/>
    </source>
</evidence>
<evidence type="ECO:0000313" key="10">
    <source>
        <dbReference type="EMBL" id="KDQ10106.1"/>
    </source>
</evidence>
<dbReference type="PANTHER" id="PTHR14009">
    <property type="entry name" value="LEUCINE ZIPPER-EF-HAND CONTAINING TRANSMEMBRANE PROTEIN"/>
    <property type="match status" value="1"/>
</dbReference>
<proteinExistence type="predicted"/>
<dbReference type="GO" id="GO:0030003">
    <property type="term" value="P:intracellular monoatomic cation homeostasis"/>
    <property type="evidence" value="ECO:0007669"/>
    <property type="project" value="TreeGrafter"/>
</dbReference>
<feature type="compositionally biased region" description="Basic and acidic residues" evidence="8">
    <location>
        <begin position="134"/>
        <end position="148"/>
    </location>
</feature>
<dbReference type="STRING" id="930990.A0A067MET5"/>
<evidence type="ECO:0000256" key="4">
    <source>
        <dbReference type="ARBA" id="ARBA00022989"/>
    </source>
</evidence>
<keyword evidence="4" id="KW-1133">Transmembrane helix</keyword>